<dbReference type="EMBL" id="AMZH03024030">
    <property type="protein sequence ID" value="RRT36134.1"/>
    <property type="molecule type" value="Genomic_DNA"/>
</dbReference>
<evidence type="ECO:0000313" key="2">
    <source>
        <dbReference type="Proteomes" id="UP000287651"/>
    </source>
</evidence>
<sequence length="190" mass="20699">MAKAIGTAEQRSRIAAAQCIIFFILRGLQRAGIERRWWKRQGGNGCAEDVWALFMVCMAAKSPPHATAISRMPTAHCSPLPQTGLCHVRLGRPFECCLARDDASPSAFATTTGGGVHRLPITWGCPPHLARHAAQARTCRGSFVSSYPIHQLTVVLLSHDSTGGNRADHHPPRRIGVFVSERDINLAKTD</sequence>
<protein>
    <submittedName>
        <fullName evidence="1">Uncharacterized protein</fullName>
    </submittedName>
</protein>
<proteinExistence type="predicted"/>
<organism evidence="1 2">
    <name type="scientific">Ensete ventricosum</name>
    <name type="common">Abyssinian banana</name>
    <name type="synonym">Musa ensete</name>
    <dbReference type="NCBI Taxonomy" id="4639"/>
    <lineage>
        <taxon>Eukaryota</taxon>
        <taxon>Viridiplantae</taxon>
        <taxon>Streptophyta</taxon>
        <taxon>Embryophyta</taxon>
        <taxon>Tracheophyta</taxon>
        <taxon>Spermatophyta</taxon>
        <taxon>Magnoliopsida</taxon>
        <taxon>Liliopsida</taxon>
        <taxon>Zingiberales</taxon>
        <taxon>Musaceae</taxon>
        <taxon>Ensete</taxon>
    </lineage>
</organism>
<accession>A0A426X9I5</accession>
<dbReference type="Proteomes" id="UP000287651">
    <property type="component" value="Unassembled WGS sequence"/>
</dbReference>
<gene>
    <name evidence="1" type="ORF">B296_00047647</name>
</gene>
<reference evidence="1 2" key="1">
    <citation type="journal article" date="2014" name="Agronomy (Basel)">
        <title>A Draft Genome Sequence for Ensete ventricosum, the Drought-Tolerant Tree Against Hunger.</title>
        <authorList>
            <person name="Harrison J."/>
            <person name="Moore K.A."/>
            <person name="Paszkiewicz K."/>
            <person name="Jones T."/>
            <person name="Grant M."/>
            <person name="Ambacheew D."/>
            <person name="Muzemil S."/>
            <person name="Studholme D.J."/>
        </authorList>
    </citation>
    <scope>NUCLEOTIDE SEQUENCE [LARGE SCALE GENOMIC DNA]</scope>
</reference>
<evidence type="ECO:0000313" key="1">
    <source>
        <dbReference type="EMBL" id="RRT36134.1"/>
    </source>
</evidence>
<dbReference type="AlphaFoldDB" id="A0A426X9I5"/>
<comment type="caution">
    <text evidence="1">The sequence shown here is derived from an EMBL/GenBank/DDBJ whole genome shotgun (WGS) entry which is preliminary data.</text>
</comment>
<name>A0A426X9I5_ENSVE</name>